<evidence type="ECO:0000313" key="7">
    <source>
        <dbReference type="EMBL" id="MFD2755505.1"/>
    </source>
</evidence>
<evidence type="ECO:0000256" key="3">
    <source>
        <dbReference type="ARBA" id="ARBA00022729"/>
    </source>
</evidence>
<feature type="chain" id="PRO_5046715920" evidence="5">
    <location>
        <begin position="33"/>
        <end position="404"/>
    </location>
</feature>
<evidence type="ECO:0000256" key="5">
    <source>
        <dbReference type="SAM" id="SignalP"/>
    </source>
</evidence>
<gene>
    <name evidence="7" type="ORF">ACFSW6_15590</name>
</gene>
<feature type="signal peptide" evidence="5">
    <location>
        <begin position="1"/>
        <end position="32"/>
    </location>
</feature>
<dbReference type="SUPFAM" id="SSF53822">
    <property type="entry name" value="Periplasmic binding protein-like I"/>
    <property type="match status" value="1"/>
</dbReference>
<dbReference type="CDD" id="cd06342">
    <property type="entry name" value="PBP1_ABC_LIVBP-like"/>
    <property type="match status" value="1"/>
</dbReference>
<keyword evidence="8" id="KW-1185">Reference proteome</keyword>
<dbReference type="InterPro" id="IPR028081">
    <property type="entry name" value="Leu-bd"/>
</dbReference>
<dbReference type="PANTHER" id="PTHR47151:SF2">
    <property type="entry name" value="AMINO ACID BINDING PROTEIN"/>
    <property type="match status" value="1"/>
</dbReference>
<keyword evidence="2" id="KW-0813">Transport</keyword>
<dbReference type="Gene3D" id="3.40.50.2300">
    <property type="match status" value="2"/>
</dbReference>
<protein>
    <submittedName>
        <fullName evidence="7">Branched-chain amino acid ABC transporter substrate-binding protein</fullName>
    </submittedName>
</protein>
<dbReference type="PRINTS" id="PR00337">
    <property type="entry name" value="LEUILEVALBP"/>
</dbReference>
<dbReference type="Proteomes" id="UP001597463">
    <property type="component" value="Unassembled WGS sequence"/>
</dbReference>
<organism evidence="7 8">
    <name type="scientific">Comamonas terrae</name>
    <dbReference type="NCBI Taxonomy" id="673548"/>
    <lineage>
        <taxon>Bacteria</taxon>
        <taxon>Pseudomonadati</taxon>
        <taxon>Pseudomonadota</taxon>
        <taxon>Betaproteobacteria</taxon>
        <taxon>Burkholderiales</taxon>
        <taxon>Comamonadaceae</taxon>
        <taxon>Comamonas</taxon>
    </lineage>
</organism>
<dbReference type="InterPro" id="IPR028082">
    <property type="entry name" value="Peripla_BP_I"/>
</dbReference>
<evidence type="ECO:0000259" key="6">
    <source>
        <dbReference type="Pfam" id="PF13458"/>
    </source>
</evidence>
<evidence type="ECO:0000256" key="1">
    <source>
        <dbReference type="ARBA" id="ARBA00010062"/>
    </source>
</evidence>
<comment type="similarity">
    <text evidence="1">Belongs to the leucine-binding protein family.</text>
</comment>
<accession>A0ABW5UQ12</accession>
<dbReference type="RefSeq" id="WP_066480434.1">
    <property type="nucleotide sequence ID" value="NZ_BCNT01000012.1"/>
</dbReference>
<dbReference type="InterPro" id="IPR000709">
    <property type="entry name" value="Leu_Ile_Val-bd"/>
</dbReference>
<feature type="domain" description="Leucine-binding protein" evidence="6">
    <location>
        <begin position="51"/>
        <end position="378"/>
    </location>
</feature>
<dbReference type="Pfam" id="PF13458">
    <property type="entry name" value="Peripla_BP_6"/>
    <property type="match status" value="1"/>
</dbReference>
<proteinExistence type="inferred from homology"/>
<dbReference type="EMBL" id="JBHUMV010000007">
    <property type="protein sequence ID" value="MFD2755505.1"/>
    <property type="molecule type" value="Genomic_DNA"/>
</dbReference>
<reference evidence="8" key="1">
    <citation type="journal article" date="2019" name="Int. J. Syst. Evol. Microbiol.">
        <title>The Global Catalogue of Microorganisms (GCM) 10K type strain sequencing project: providing services to taxonomists for standard genome sequencing and annotation.</title>
        <authorList>
            <consortium name="The Broad Institute Genomics Platform"/>
            <consortium name="The Broad Institute Genome Sequencing Center for Infectious Disease"/>
            <person name="Wu L."/>
            <person name="Ma J."/>
        </authorList>
    </citation>
    <scope>NUCLEOTIDE SEQUENCE [LARGE SCALE GENOMIC DNA]</scope>
    <source>
        <strain evidence="8">TISTR 1906</strain>
    </source>
</reference>
<keyword evidence="3 5" id="KW-0732">Signal</keyword>
<dbReference type="PANTHER" id="PTHR47151">
    <property type="entry name" value="LEU/ILE/VAL-BINDING ABC TRANSPORTER SUBUNIT"/>
    <property type="match status" value="1"/>
</dbReference>
<evidence type="ECO:0000256" key="4">
    <source>
        <dbReference type="ARBA" id="ARBA00022970"/>
    </source>
</evidence>
<comment type="caution">
    <text evidence="7">The sequence shown here is derived from an EMBL/GenBank/DDBJ whole genome shotgun (WGS) entry which is preliminary data.</text>
</comment>
<sequence length="404" mass="42944">MSFALSPHFLRRLALPGACLALALAAGAGAQAAAPEEGPGGRSGPDAPLVVRIAHGGPLSGPIAHLGKDEENGVRMAIEELNARNLKIGGYPVQWRLEAGDDAGDPGRAASLARMFCDKKVAGVVGHLQSGTTLPAARIYNECGIPNITPAASNPAITQAGYDDTFRLVASDGAMVDALLDHAVKTLGVRRVAIIDDRTAYGQGIVKLFEDAARERDVQIVDKQYTSDKATQFSSLLTAIKSHNPDAIFFGGLDAQAGPILRQMAQLSMNNIRFLGGDAQCTERLPSLADKAPTLRNVTCVVGGSSVQNMPGGPAWKQRYDKRFPGQYQVFSPYAYDATMVLAQAMLQADSIQPEAYLPRLRGIHYEGVTATISFDSQGELETPAVTVYGYATGERKQVHLSGR</sequence>
<name>A0ABW5UQ12_9BURK</name>
<evidence type="ECO:0000256" key="2">
    <source>
        <dbReference type="ARBA" id="ARBA00022448"/>
    </source>
</evidence>
<evidence type="ECO:0000313" key="8">
    <source>
        <dbReference type="Proteomes" id="UP001597463"/>
    </source>
</evidence>
<keyword evidence="4" id="KW-0029">Amino-acid transport</keyword>